<dbReference type="SUPFAM" id="SSF54928">
    <property type="entry name" value="RNA-binding domain, RBD"/>
    <property type="match status" value="1"/>
</dbReference>
<keyword evidence="6" id="KW-0539">Nucleus</keyword>
<evidence type="ECO:0000256" key="2">
    <source>
        <dbReference type="ARBA" id="ARBA00006265"/>
    </source>
</evidence>
<feature type="compositionally biased region" description="Pro residues" evidence="8">
    <location>
        <begin position="470"/>
        <end position="480"/>
    </location>
</feature>
<evidence type="ECO:0000256" key="7">
    <source>
        <dbReference type="PROSITE-ProRule" id="PRU00176"/>
    </source>
</evidence>
<feature type="region of interest" description="Disordered" evidence="8">
    <location>
        <begin position="112"/>
        <end position="159"/>
    </location>
</feature>
<feature type="compositionally biased region" description="Pro residues" evidence="8">
    <location>
        <begin position="326"/>
        <end position="337"/>
    </location>
</feature>
<comment type="similarity">
    <text evidence="2">Belongs to the RRM CPSF6/7 family.</text>
</comment>
<dbReference type="InterPro" id="IPR034772">
    <property type="entry name" value="CPSF6/7"/>
</dbReference>
<organism evidence="10 11">
    <name type="scientific">Coptotermes formosanus</name>
    <name type="common">Formosan subterranean termite</name>
    <dbReference type="NCBI Taxonomy" id="36987"/>
    <lineage>
        <taxon>Eukaryota</taxon>
        <taxon>Metazoa</taxon>
        <taxon>Ecdysozoa</taxon>
        <taxon>Arthropoda</taxon>
        <taxon>Hexapoda</taxon>
        <taxon>Insecta</taxon>
        <taxon>Pterygota</taxon>
        <taxon>Neoptera</taxon>
        <taxon>Polyneoptera</taxon>
        <taxon>Dictyoptera</taxon>
        <taxon>Blattodea</taxon>
        <taxon>Blattoidea</taxon>
        <taxon>Termitoidae</taxon>
        <taxon>Rhinotermitidae</taxon>
        <taxon>Coptotermes</taxon>
    </lineage>
</organism>
<dbReference type="InterPro" id="IPR035979">
    <property type="entry name" value="RBD_domain_sf"/>
</dbReference>
<dbReference type="AlphaFoldDB" id="A0A6L2Q659"/>
<sequence>MADGVDIDLYADDIEQDFAQKVTGSRRMSNGIVLCYVHDYGRRVKLRRTGQFGSYLLDLRNTDRGNCHAASVETGEEIAVLRVLDFEDECIMIFEMSDEFAGDGVDLYDDVIAAPPSAGGGGDENSQPPHTPGPSIPNSDGHSPNNANPPYHQMGNNIQPNQVGRRHQLYVGNLTWWTTDQDITDAVLAVGVNDFVEVKFFENRANGQSKGFCVITLGSEPSMRMCMERLPKKELHGQCPVVTFPTKQALNQFEAQSKTRPVPPPNPGPRNPHPHPHAHPPRMMMGPPQGMRPRMPPPGMPPPGPGPRMPGPPMGHGGPPGHGHPSGPPNQGHPPPGFQHGNWNGPGSNGMHSPPRPGPPPQGPHPQGPQQRPPGMPFQGPPPGQGPPRGPPPGSIPPDPRGPPPRPDWNRPPGPGMPHHHPGPGFPPHNQPPPMQGPPPGQGPQPRGPPPGQMGGIVSVFDSFFVSHPGGPPQGPPAPHVNPAFFQQGGVPPHQAPPHQGPPPPHGPPHGYGPPPASQPQYGAPPPEHRPEGPPPLSEAEFEEIMGRNRTVSSSAIARAVSDAAAGEYASAIETLVTAISLIKQSKVANDDRCKILISSLQDTLHGVETKSYGSARRERSRSRERDRSHRRRRERSRSRDREYRERSRERDRDRERERDRDRYYADSYPRERSRSRERERERDYRERSREDSSTRQAVRPRAKSPEPPDTAAVMTSKSRYYYDRDRERERERDRERETSRRDPERERERDRERERREERESSHRSSRH</sequence>
<evidence type="ECO:0000256" key="1">
    <source>
        <dbReference type="ARBA" id="ARBA00004123"/>
    </source>
</evidence>
<evidence type="ECO:0000259" key="9">
    <source>
        <dbReference type="PROSITE" id="PS50102"/>
    </source>
</evidence>
<dbReference type="PANTHER" id="PTHR23204">
    <property type="entry name" value="CLEAVAGE AND POLYADENYLATION SPECIFIC FACTOR"/>
    <property type="match status" value="1"/>
</dbReference>
<evidence type="ECO:0000256" key="3">
    <source>
        <dbReference type="ARBA" id="ARBA00016259"/>
    </source>
</evidence>
<evidence type="ECO:0000313" key="10">
    <source>
        <dbReference type="EMBL" id="GFG40443.1"/>
    </source>
</evidence>
<dbReference type="InterPro" id="IPR057951">
    <property type="entry name" value="CPSF6/7_RSLD_N"/>
</dbReference>
<feature type="compositionally biased region" description="Pro residues" evidence="8">
    <location>
        <begin position="261"/>
        <end position="271"/>
    </location>
</feature>
<dbReference type="SMART" id="SM00360">
    <property type="entry name" value="RRM"/>
    <property type="match status" value="1"/>
</dbReference>
<name>A0A6L2Q659_COPFO</name>
<evidence type="ECO:0000313" key="11">
    <source>
        <dbReference type="Proteomes" id="UP000502823"/>
    </source>
</evidence>
<comment type="subcellular location">
    <subcellularLocation>
        <location evidence="1">Nucleus</location>
    </subcellularLocation>
</comment>
<dbReference type="InParanoid" id="A0A6L2Q659"/>
<proteinExistence type="inferred from homology"/>
<dbReference type="CDD" id="cd12643">
    <property type="entry name" value="RRM_CFIm68"/>
    <property type="match status" value="1"/>
</dbReference>
<dbReference type="GO" id="GO:0003723">
    <property type="term" value="F:RNA binding"/>
    <property type="evidence" value="ECO:0007669"/>
    <property type="project" value="UniProtKB-UniRule"/>
</dbReference>
<feature type="compositionally biased region" description="Pro residues" evidence="8">
    <location>
        <begin position="494"/>
        <end position="526"/>
    </location>
</feature>
<comment type="caution">
    <text evidence="10">The sequence shown here is derived from an EMBL/GenBank/DDBJ whole genome shotgun (WGS) entry which is preliminary data.</text>
</comment>
<feature type="region of interest" description="Disordered" evidence="8">
    <location>
        <begin position="609"/>
        <end position="769"/>
    </location>
</feature>
<dbReference type="OrthoDB" id="10065185at2759"/>
<feature type="compositionally biased region" description="Basic and acidic residues" evidence="8">
    <location>
        <begin position="616"/>
        <end position="628"/>
    </location>
</feature>
<feature type="compositionally biased region" description="Pro residues" evidence="8">
    <location>
        <begin position="294"/>
        <end position="313"/>
    </location>
</feature>
<dbReference type="Pfam" id="PF25524">
    <property type="entry name" value="RSLD_CPSF6"/>
    <property type="match status" value="1"/>
</dbReference>
<dbReference type="PROSITE" id="PS50102">
    <property type="entry name" value="RRM"/>
    <property type="match status" value="1"/>
</dbReference>
<reference evidence="11" key="1">
    <citation type="submission" date="2020-01" db="EMBL/GenBank/DDBJ databases">
        <title>Draft genome sequence of the Termite Coptotermes fromosanus.</title>
        <authorList>
            <person name="Itakura S."/>
            <person name="Yosikawa Y."/>
            <person name="Umezawa K."/>
        </authorList>
    </citation>
    <scope>NUCLEOTIDE SEQUENCE [LARGE SCALE GENOMIC DNA]</scope>
</reference>
<feature type="domain" description="RRM" evidence="9">
    <location>
        <begin position="167"/>
        <end position="247"/>
    </location>
</feature>
<dbReference type="InterPro" id="IPR034769">
    <property type="entry name" value="CPSF6_RRM"/>
</dbReference>
<feature type="compositionally biased region" description="Polar residues" evidence="8">
    <location>
        <begin position="136"/>
        <end position="159"/>
    </location>
</feature>
<dbReference type="FunCoup" id="A0A6L2Q659">
    <property type="interactions" value="2183"/>
</dbReference>
<dbReference type="GO" id="GO:0005634">
    <property type="term" value="C:nucleus"/>
    <property type="evidence" value="ECO:0007669"/>
    <property type="project" value="UniProtKB-SubCell"/>
</dbReference>
<keyword evidence="11" id="KW-1185">Reference proteome</keyword>
<dbReference type="Proteomes" id="UP000502823">
    <property type="component" value="Unassembled WGS sequence"/>
</dbReference>
<dbReference type="InterPro" id="IPR012677">
    <property type="entry name" value="Nucleotide-bd_a/b_plait_sf"/>
</dbReference>
<dbReference type="Pfam" id="PF00076">
    <property type="entry name" value="RRM_1"/>
    <property type="match status" value="1"/>
</dbReference>
<feature type="compositionally biased region" description="Basic and acidic residues" evidence="8">
    <location>
        <begin position="638"/>
        <end position="694"/>
    </location>
</feature>
<keyword evidence="5 7" id="KW-0694">RNA-binding</keyword>
<gene>
    <name evidence="10" type="ORF">Cfor_01612</name>
</gene>
<accession>A0A6L2Q659</accession>
<protein>
    <recommendedName>
        <fullName evidence="3">Cleavage and polyadenylation specificity factor subunit 6</fullName>
    </recommendedName>
</protein>
<dbReference type="Gene3D" id="3.30.70.330">
    <property type="match status" value="1"/>
</dbReference>
<dbReference type="InterPro" id="IPR000504">
    <property type="entry name" value="RRM_dom"/>
</dbReference>
<keyword evidence="4" id="KW-0507">mRNA processing</keyword>
<evidence type="ECO:0000256" key="4">
    <source>
        <dbReference type="ARBA" id="ARBA00022664"/>
    </source>
</evidence>
<evidence type="ECO:0000256" key="5">
    <source>
        <dbReference type="ARBA" id="ARBA00022884"/>
    </source>
</evidence>
<evidence type="ECO:0000256" key="6">
    <source>
        <dbReference type="ARBA" id="ARBA00023242"/>
    </source>
</evidence>
<feature type="compositionally biased region" description="Low complexity" evidence="8">
    <location>
        <begin position="281"/>
        <end position="293"/>
    </location>
</feature>
<dbReference type="GO" id="GO:0006397">
    <property type="term" value="P:mRNA processing"/>
    <property type="evidence" value="ECO:0007669"/>
    <property type="project" value="UniProtKB-KW"/>
</dbReference>
<feature type="compositionally biased region" description="Basic and acidic residues" evidence="8">
    <location>
        <begin position="721"/>
        <end position="769"/>
    </location>
</feature>
<feature type="compositionally biased region" description="Pro residues" evidence="8">
    <location>
        <begin position="424"/>
        <end position="452"/>
    </location>
</feature>
<feature type="region of interest" description="Disordered" evidence="8">
    <location>
        <begin position="254"/>
        <end position="547"/>
    </location>
</feature>
<dbReference type="EMBL" id="BLKM01002051">
    <property type="protein sequence ID" value="GFG40443.1"/>
    <property type="molecule type" value="Genomic_DNA"/>
</dbReference>
<feature type="compositionally biased region" description="Pro residues" evidence="8">
    <location>
        <begin position="354"/>
        <end position="416"/>
    </location>
</feature>
<evidence type="ECO:0000256" key="8">
    <source>
        <dbReference type="SAM" id="MobiDB-lite"/>
    </source>
</evidence>